<dbReference type="Proteomes" id="UP000887013">
    <property type="component" value="Unassembled WGS sequence"/>
</dbReference>
<dbReference type="AlphaFoldDB" id="A0A8X6QMR8"/>
<keyword evidence="2" id="KW-1185">Reference proteome</keyword>
<evidence type="ECO:0000313" key="2">
    <source>
        <dbReference type="Proteomes" id="UP000887013"/>
    </source>
</evidence>
<name>A0A8X6QMR8_NEPPI</name>
<accession>A0A8X6QMR8</accession>
<gene>
    <name evidence="1" type="ORF">NPIL_341011</name>
</gene>
<organism evidence="1 2">
    <name type="scientific">Nephila pilipes</name>
    <name type="common">Giant wood spider</name>
    <name type="synonym">Nephila maculata</name>
    <dbReference type="NCBI Taxonomy" id="299642"/>
    <lineage>
        <taxon>Eukaryota</taxon>
        <taxon>Metazoa</taxon>
        <taxon>Ecdysozoa</taxon>
        <taxon>Arthropoda</taxon>
        <taxon>Chelicerata</taxon>
        <taxon>Arachnida</taxon>
        <taxon>Araneae</taxon>
        <taxon>Araneomorphae</taxon>
        <taxon>Entelegynae</taxon>
        <taxon>Araneoidea</taxon>
        <taxon>Nephilidae</taxon>
        <taxon>Nephila</taxon>
    </lineage>
</organism>
<proteinExistence type="predicted"/>
<dbReference type="EMBL" id="BMAW01081088">
    <property type="protein sequence ID" value="GFU22808.1"/>
    <property type="molecule type" value="Genomic_DNA"/>
</dbReference>
<reference evidence="1" key="1">
    <citation type="submission" date="2020-08" db="EMBL/GenBank/DDBJ databases">
        <title>Multicomponent nature underlies the extraordinary mechanical properties of spider dragline silk.</title>
        <authorList>
            <person name="Kono N."/>
            <person name="Nakamura H."/>
            <person name="Mori M."/>
            <person name="Yoshida Y."/>
            <person name="Ohtoshi R."/>
            <person name="Malay A.D."/>
            <person name="Moran D.A.P."/>
            <person name="Tomita M."/>
            <person name="Numata K."/>
            <person name="Arakawa K."/>
        </authorList>
    </citation>
    <scope>NUCLEOTIDE SEQUENCE</scope>
</reference>
<protein>
    <submittedName>
        <fullName evidence="1">Uncharacterized protein</fullName>
    </submittedName>
</protein>
<sequence>MSVLSPAIRVFTVADDPDDIGTIYCIREYILFTISFIYNIPEDKILLFDYFAFDKPPRVPISVSQLRYGMLIKVVNADSIPNGA</sequence>
<comment type="caution">
    <text evidence="1">The sequence shown here is derived from an EMBL/GenBank/DDBJ whole genome shotgun (WGS) entry which is preliminary data.</text>
</comment>
<evidence type="ECO:0000313" key="1">
    <source>
        <dbReference type="EMBL" id="GFU22808.1"/>
    </source>
</evidence>